<evidence type="ECO:0000259" key="7">
    <source>
        <dbReference type="Pfam" id="PF00697"/>
    </source>
</evidence>
<evidence type="ECO:0000256" key="6">
    <source>
        <dbReference type="ARBA" id="ARBA00023235"/>
    </source>
</evidence>
<keyword evidence="5" id="KW-0057">Aromatic amino acid biosynthesis</keyword>
<organism evidence="8">
    <name type="scientific">marine sediment metagenome</name>
    <dbReference type="NCBI Taxonomy" id="412755"/>
    <lineage>
        <taxon>unclassified sequences</taxon>
        <taxon>metagenomes</taxon>
        <taxon>ecological metagenomes</taxon>
    </lineage>
</organism>
<evidence type="ECO:0000256" key="1">
    <source>
        <dbReference type="ARBA" id="ARBA00004664"/>
    </source>
</evidence>
<keyword evidence="3" id="KW-0028">Amino-acid biosynthesis</keyword>
<dbReference type="GO" id="GO:0000162">
    <property type="term" value="P:L-tryptophan biosynthetic process"/>
    <property type="evidence" value="ECO:0007669"/>
    <property type="project" value="UniProtKB-UniPathway"/>
</dbReference>
<gene>
    <name evidence="8" type="ORF">LCGC14_2818090</name>
</gene>
<dbReference type="PANTHER" id="PTHR42894:SF1">
    <property type="entry name" value="N-(5'-PHOSPHORIBOSYL)ANTHRANILATE ISOMERASE"/>
    <property type="match status" value="1"/>
</dbReference>
<dbReference type="InterPro" id="IPR044643">
    <property type="entry name" value="TrpF_fam"/>
</dbReference>
<keyword evidence="6" id="KW-0413">Isomerase</keyword>
<dbReference type="GO" id="GO:0004640">
    <property type="term" value="F:phosphoribosylanthranilate isomerase activity"/>
    <property type="evidence" value="ECO:0007669"/>
    <property type="project" value="UniProtKB-EC"/>
</dbReference>
<keyword evidence="4" id="KW-0822">Tryptophan biosynthesis</keyword>
<evidence type="ECO:0000256" key="5">
    <source>
        <dbReference type="ARBA" id="ARBA00023141"/>
    </source>
</evidence>
<accession>A0A0F8YHW1</accession>
<dbReference type="PANTHER" id="PTHR42894">
    <property type="entry name" value="N-(5'-PHOSPHORIBOSYL)ANTHRANILATE ISOMERASE"/>
    <property type="match status" value="1"/>
</dbReference>
<dbReference type="UniPathway" id="UPA00035">
    <property type="reaction ID" value="UER00042"/>
</dbReference>
<dbReference type="InterPro" id="IPR001240">
    <property type="entry name" value="PRAI_dom"/>
</dbReference>
<proteinExistence type="predicted"/>
<protein>
    <recommendedName>
        <fullName evidence="2">phosphoribosylanthranilate isomerase</fullName>
        <ecNumber evidence="2">5.3.1.24</ecNumber>
    </recommendedName>
</protein>
<dbReference type="InterPro" id="IPR013785">
    <property type="entry name" value="Aldolase_TIM"/>
</dbReference>
<dbReference type="Gene3D" id="3.20.20.70">
    <property type="entry name" value="Aldolase class I"/>
    <property type="match status" value="1"/>
</dbReference>
<feature type="non-terminal residue" evidence="8">
    <location>
        <position position="1"/>
    </location>
</feature>
<evidence type="ECO:0000256" key="3">
    <source>
        <dbReference type="ARBA" id="ARBA00022605"/>
    </source>
</evidence>
<dbReference type="InterPro" id="IPR011060">
    <property type="entry name" value="RibuloseP-bd_barrel"/>
</dbReference>
<comment type="pathway">
    <text evidence="1">Amino-acid biosynthesis; L-tryptophan biosynthesis; L-tryptophan from chorismate: step 3/5.</text>
</comment>
<reference evidence="8" key="1">
    <citation type="journal article" date="2015" name="Nature">
        <title>Complex archaea that bridge the gap between prokaryotes and eukaryotes.</title>
        <authorList>
            <person name="Spang A."/>
            <person name="Saw J.H."/>
            <person name="Jorgensen S.L."/>
            <person name="Zaremba-Niedzwiedzka K."/>
            <person name="Martijn J."/>
            <person name="Lind A.E."/>
            <person name="van Eijk R."/>
            <person name="Schleper C."/>
            <person name="Guy L."/>
            <person name="Ettema T.J."/>
        </authorList>
    </citation>
    <scope>NUCLEOTIDE SEQUENCE</scope>
</reference>
<evidence type="ECO:0000313" key="8">
    <source>
        <dbReference type="EMBL" id="KKK80977.1"/>
    </source>
</evidence>
<comment type="caution">
    <text evidence="8">The sequence shown here is derived from an EMBL/GenBank/DDBJ whole genome shotgun (WGS) entry which is preliminary data.</text>
</comment>
<feature type="domain" description="N-(5'phosphoribosyl) anthranilate isomerase (PRAI)" evidence="7">
    <location>
        <begin position="1"/>
        <end position="38"/>
    </location>
</feature>
<sequence>DNVAEAVAEVRPYAVDVSSGVEKAPGSKDLDKVREFIRRAKGGRATSI</sequence>
<name>A0A0F8YHW1_9ZZZZ</name>
<dbReference type="EC" id="5.3.1.24" evidence="2"/>
<dbReference type="SUPFAM" id="SSF51366">
    <property type="entry name" value="Ribulose-phoshate binding barrel"/>
    <property type="match status" value="1"/>
</dbReference>
<evidence type="ECO:0000256" key="4">
    <source>
        <dbReference type="ARBA" id="ARBA00022822"/>
    </source>
</evidence>
<dbReference type="Pfam" id="PF00697">
    <property type="entry name" value="PRAI"/>
    <property type="match status" value="1"/>
</dbReference>
<dbReference type="AlphaFoldDB" id="A0A0F8YHW1"/>
<dbReference type="EMBL" id="LAZR01053333">
    <property type="protein sequence ID" value="KKK80977.1"/>
    <property type="molecule type" value="Genomic_DNA"/>
</dbReference>
<evidence type="ECO:0000256" key="2">
    <source>
        <dbReference type="ARBA" id="ARBA00012572"/>
    </source>
</evidence>